<evidence type="ECO:0000256" key="1">
    <source>
        <dbReference type="SAM" id="MobiDB-lite"/>
    </source>
</evidence>
<name>A0ABW0T1U7_9GAMM</name>
<feature type="domain" description="PLD phosphodiesterase" evidence="3">
    <location>
        <begin position="304"/>
        <end position="331"/>
    </location>
</feature>
<dbReference type="PANTHER" id="PTHR21248:SF22">
    <property type="entry name" value="PHOSPHOLIPASE D"/>
    <property type="match status" value="1"/>
</dbReference>
<accession>A0ABW0T1U7</accession>
<dbReference type="SUPFAM" id="SSF56024">
    <property type="entry name" value="Phospholipase D/nuclease"/>
    <property type="match status" value="2"/>
</dbReference>
<dbReference type="PROSITE" id="PS50035">
    <property type="entry name" value="PLD"/>
    <property type="match status" value="1"/>
</dbReference>
<dbReference type="CDD" id="cd09159">
    <property type="entry name" value="PLDc_ybhO_like_2"/>
    <property type="match status" value="1"/>
</dbReference>
<dbReference type="InterPro" id="IPR001736">
    <property type="entry name" value="PLipase_D/transphosphatidylase"/>
</dbReference>
<keyword evidence="5" id="KW-1185">Reference proteome</keyword>
<dbReference type="InterPro" id="IPR025202">
    <property type="entry name" value="PLD-like_dom"/>
</dbReference>
<keyword evidence="2" id="KW-0472">Membrane</keyword>
<feature type="region of interest" description="Disordered" evidence="1">
    <location>
        <begin position="373"/>
        <end position="397"/>
    </location>
</feature>
<evidence type="ECO:0000259" key="3">
    <source>
        <dbReference type="PROSITE" id="PS50035"/>
    </source>
</evidence>
<organism evidence="4 5">
    <name type="scientific">Rhodanobacter terrae</name>
    <dbReference type="NCBI Taxonomy" id="418647"/>
    <lineage>
        <taxon>Bacteria</taxon>
        <taxon>Pseudomonadati</taxon>
        <taxon>Pseudomonadota</taxon>
        <taxon>Gammaproteobacteria</taxon>
        <taxon>Lysobacterales</taxon>
        <taxon>Rhodanobacteraceae</taxon>
        <taxon>Rhodanobacter</taxon>
    </lineage>
</organism>
<evidence type="ECO:0000313" key="5">
    <source>
        <dbReference type="Proteomes" id="UP001596111"/>
    </source>
</evidence>
<dbReference type="Gene3D" id="3.30.870.10">
    <property type="entry name" value="Endonuclease Chain A"/>
    <property type="match status" value="2"/>
</dbReference>
<dbReference type="CDD" id="cd09110">
    <property type="entry name" value="PLDc_CLS_1"/>
    <property type="match status" value="1"/>
</dbReference>
<reference evidence="5" key="1">
    <citation type="journal article" date="2019" name="Int. J. Syst. Evol. Microbiol.">
        <title>The Global Catalogue of Microorganisms (GCM) 10K type strain sequencing project: providing services to taxonomists for standard genome sequencing and annotation.</title>
        <authorList>
            <consortium name="The Broad Institute Genomics Platform"/>
            <consortium name="The Broad Institute Genome Sequencing Center for Infectious Disease"/>
            <person name="Wu L."/>
            <person name="Ma J."/>
        </authorList>
    </citation>
    <scope>NUCLEOTIDE SEQUENCE [LARGE SCALE GENOMIC DNA]</scope>
    <source>
        <strain evidence="5">CGMCC 1.13587</strain>
    </source>
</reference>
<dbReference type="EMBL" id="JBHSNG010000028">
    <property type="protein sequence ID" value="MFC5582975.1"/>
    <property type="molecule type" value="Genomic_DNA"/>
</dbReference>
<feature type="transmembrane region" description="Helical" evidence="2">
    <location>
        <begin position="451"/>
        <end position="469"/>
    </location>
</feature>
<evidence type="ECO:0000313" key="4">
    <source>
        <dbReference type="EMBL" id="MFC5582975.1"/>
    </source>
</evidence>
<keyword evidence="2" id="KW-1133">Transmembrane helix</keyword>
<protein>
    <submittedName>
        <fullName evidence="4">Phosphatidylserine/phosphatidylglycerophosphate/ cardiolipin synthase family protein</fullName>
    </submittedName>
</protein>
<dbReference type="Proteomes" id="UP001596111">
    <property type="component" value="Unassembled WGS sequence"/>
</dbReference>
<dbReference type="PANTHER" id="PTHR21248">
    <property type="entry name" value="CARDIOLIPIN SYNTHASE"/>
    <property type="match status" value="1"/>
</dbReference>
<evidence type="ECO:0000256" key="2">
    <source>
        <dbReference type="SAM" id="Phobius"/>
    </source>
</evidence>
<dbReference type="RefSeq" id="WP_377329570.1">
    <property type="nucleotide sequence ID" value="NZ_JBHSNG010000028.1"/>
</dbReference>
<comment type="caution">
    <text evidence="4">The sequence shown here is derived from an EMBL/GenBank/DDBJ whole genome shotgun (WGS) entry which is preliminary data.</text>
</comment>
<feature type="compositionally biased region" description="Basic and acidic residues" evidence="1">
    <location>
        <begin position="374"/>
        <end position="386"/>
    </location>
</feature>
<proteinExistence type="predicted"/>
<keyword evidence="2" id="KW-0812">Transmembrane</keyword>
<dbReference type="Pfam" id="PF13091">
    <property type="entry name" value="PLDc_2"/>
    <property type="match status" value="1"/>
</dbReference>
<sequence>MPMPPIHSTPIRLLAEQALSRAAGAPLLNGNAVELMIDAAAHYDAWLTAIRGARQRVLLENYIIRNDEVGLAFRDALVERAQSGVFVAVVVDWVGCLGQSRNSFWAPLRAAGGEVRVFNPPSLGQPFGWISRDHRKLLVVDGVHGFLSGVCISAKWLGDPTRNVPPWRDTGVALHGPVVAELEAAFAQSWHETGAALRQFVPPPEPVTTAGDVSLRLIATQPATAGMYRLDQLIASMARKTLWLTDAYFVGLMPYVQALVAAARDGVDVRLLVPGSNDIPAVASMSRSGYRPLLKAGIRVFEWNGSMLHAKTAVADGQWARVGSSNLNIASWLSNRELDVAVEDAGFAGQLAAQYERDLGNATEIVLAAPRRRGSSERVRSSEARPPRIHRAGGSSGRAAAGALRIANRVGAALTNRRVLGDSSSSPLFVGTLVLLALAVVAILWPAWVGWPLGVLCGWFALNLGIRAWRLRKRPADDGD</sequence>
<gene>
    <name evidence="4" type="ORF">ACFPPB_17815</name>
</gene>